<dbReference type="Proteomes" id="UP000180253">
    <property type="component" value="Unassembled WGS sequence"/>
</dbReference>
<proteinExistence type="predicted"/>
<comment type="caution">
    <text evidence="1">The sequence shown here is derived from an EMBL/GenBank/DDBJ whole genome shotgun (WGS) entry which is preliminary data.</text>
</comment>
<dbReference type="OrthoDB" id="6312086at2"/>
<accession>A0A1S1N9Z1</accession>
<gene>
    <name evidence="1" type="ORF">BIW53_13875</name>
</gene>
<sequence>MGQQESVIKLVELIKHQDAQALIEFYQQSNSNDNIAQLKYLYQQAQSDQALYLFFQDLVSTLFEKKPIPEPLIAGINDIDKLTFFTPALSACEGFDQQNEQGNTVLHALLGRLHPAPPPFNYIRSLMLFERNESLAKALASKNNQQLMPMECYLAFNPCFDTLPAHELTAALALLEAQVKQQASQASTLMLICKHLKKSADFSKLNGNNHRILLLGAAFECANEEVLTLLN</sequence>
<name>A0A1S1N9Z1_9GAMM</name>
<evidence type="ECO:0000313" key="1">
    <source>
        <dbReference type="EMBL" id="OHU95090.1"/>
    </source>
</evidence>
<protein>
    <submittedName>
        <fullName evidence="1">Uncharacterized protein</fullName>
    </submittedName>
</protein>
<keyword evidence="2" id="KW-1185">Reference proteome</keyword>
<reference evidence="1 2" key="1">
    <citation type="submission" date="2016-10" db="EMBL/GenBank/DDBJ databases">
        <title>Pseudoalteromonas amylolytica sp. nov., isolated from the surface seawater.</title>
        <authorList>
            <person name="Wu Y.-H."/>
            <person name="Cheng H."/>
            <person name="Jin X.-B."/>
            <person name="Wang C.-S."/>
            <person name="Xu X.-W."/>
        </authorList>
    </citation>
    <scope>NUCLEOTIDE SEQUENCE [LARGE SCALE GENOMIC DNA]</scope>
    <source>
        <strain evidence="1 2">JCM 12483</strain>
    </source>
</reference>
<dbReference type="AlphaFoldDB" id="A0A1S1N9Z1"/>
<dbReference type="STRING" id="327939.BIW53_13875"/>
<evidence type="ECO:0000313" key="2">
    <source>
        <dbReference type="Proteomes" id="UP000180253"/>
    </source>
</evidence>
<organism evidence="1 2">
    <name type="scientific">Pseudoalteromonas byunsanensis</name>
    <dbReference type="NCBI Taxonomy" id="327939"/>
    <lineage>
        <taxon>Bacteria</taxon>
        <taxon>Pseudomonadati</taxon>
        <taxon>Pseudomonadota</taxon>
        <taxon>Gammaproteobacteria</taxon>
        <taxon>Alteromonadales</taxon>
        <taxon>Pseudoalteromonadaceae</taxon>
        <taxon>Pseudoalteromonas</taxon>
    </lineage>
</organism>
<dbReference type="RefSeq" id="WP_070992603.1">
    <property type="nucleotide sequence ID" value="NZ_CBCSHD010000013.1"/>
</dbReference>
<dbReference type="EMBL" id="MNAN01000032">
    <property type="protein sequence ID" value="OHU95090.1"/>
    <property type="molecule type" value="Genomic_DNA"/>
</dbReference>